<protein>
    <submittedName>
        <fullName evidence="4">Glycoside hydrolase family 43</fullName>
    </submittedName>
</protein>
<feature type="domain" description="Lipoyl-binding" evidence="3">
    <location>
        <begin position="43"/>
        <end position="75"/>
    </location>
</feature>
<dbReference type="GO" id="GO:0016787">
    <property type="term" value="F:hydrolase activity"/>
    <property type="evidence" value="ECO:0007669"/>
    <property type="project" value="UniProtKB-KW"/>
</dbReference>
<proteinExistence type="predicted"/>
<evidence type="ECO:0000256" key="1">
    <source>
        <dbReference type="SAM" id="Coils"/>
    </source>
</evidence>
<dbReference type="PANTHER" id="PTHR30438:SF2">
    <property type="entry name" value="MEMBRANE PROTEIN"/>
    <property type="match status" value="1"/>
</dbReference>
<dbReference type="GO" id="GO:0005886">
    <property type="term" value="C:plasma membrane"/>
    <property type="evidence" value="ECO:0007669"/>
    <property type="project" value="TreeGrafter"/>
</dbReference>
<evidence type="ECO:0000313" key="5">
    <source>
        <dbReference type="Proteomes" id="UP000259173"/>
    </source>
</evidence>
<dbReference type="GO" id="GO:0019898">
    <property type="term" value="C:extrinsic component of membrane"/>
    <property type="evidence" value="ECO:0007669"/>
    <property type="project" value="InterPro"/>
</dbReference>
<evidence type="ECO:0000313" key="4">
    <source>
        <dbReference type="EMBL" id="HAE95433.1"/>
    </source>
</evidence>
<gene>
    <name evidence="4" type="ORF">DCG65_12800</name>
</gene>
<dbReference type="Pfam" id="PF00364">
    <property type="entry name" value="Biotin_lipoyl"/>
    <property type="match status" value="1"/>
</dbReference>
<feature type="coiled-coil region" evidence="1">
    <location>
        <begin position="84"/>
        <end position="139"/>
    </location>
</feature>
<evidence type="ECO:0000259" key="3">
    <source>
        <dbReference type="Pfam" id="PF00364"/>
    </source>
</evidence>
<dbReference type="InterPro" id="IPR030190">
    <property type="entry name" value="MacA_alpha-hairpin_sf"/>
</dbReference>
<dbReference type="EMBL" id="DMBR01000388">
    <property type="protein sequence ID" value="HAE95433.1"/>
    <property type="molecule type" value="Genomic_DNA"/>
</dbReference>
<keyword evidence="2" id="KW-0472">Membrane</keyword>
<feature type="transmembrane region" description="Helical" evidence="2">
    <location>
        <begin position="7"/>
        <end position="24"/>
    </location>
</feature>
<accession>A0A3B9L4M9</accession>
<dbReference type="AlphaFoldDB" id="A0A3B9L4M9"/>
<keyword evidence="1" id="KW-0175">Coiled coil</keyword>
<comment type="caution">
    <text evidence="4">The sequence shown here is derived from an EMBL/GenBank/DDBJ whole genome shotgun (WGS) entry which is preliminary data.</text>
</comment>
<evidence type="ECO:0000256" key="2">
    <source>
        <dbReference type="SAM" id="Phobius"/>
    </source>
</evidence>
<dbReference type="Gene3D" id="2.40.50.100">
    <property type="match status" value="1"/>
</dbReference>
<reference evidence="4 5" key="1">
    <citation type="journal article" date="2018" name="Nat. Biotechnol.">
        <title>A standardized bacterial taxonomy based on genome phylogeny substantially revises the tree of life.</title>
        <authorList>
            <person name="Parks D.H."/>
            <person name="Chuvochina M."/>
            <person name="Waite D.W."/>
            <person name="Rinke C."/>
            <person name="Skarshewski A."/>
            <person name="Chaumeil P.A."/>
            <person name="Hugenholtz P."/>
        </authorList>
    </citation>
    <scope>NUCLEOTIDE SEQUENCE [LARGE SCALE GENOMIC DNA]</scope>
    <source>
        <strain evidence="4">UBA8557</strain>
    </source>
</reference>
<dbReference type="SUPFAM" id="SSF111369">
    <property type="entry name" value="HlyD-like secretion proteins"/>
    <property type="match status" value="1"/>
</dbReference>
<dbReference type="GO" id="GO:1990195">
    <property type="term" value="C:macrolide transmembrane transporter complex"/>
    <property type="evidence" value="ECO:0007669"/>
    <property type="project" value="InterPro"/>
</dbReference>
<keyword evidence="2" id="KW-0812">Transmembrane</keyword>
<keyword evidence="2" id="KW-1133">Transmembrane helix</keyword>
<dbReference type="InterPro" id="IPR000089">
    <property type="entry name" value="Biotin_lipoyl"/>
</dbReference>
<organism evidence="4 5">
    <name type="scientific">Hyphomonas atlantica</name>
    <dbReference type="NCBI Taxonomy" id="1280948"/>
    <lineage>
        <taxon>Bacteria</taxon>
        <taxon>Pseudomonadati</taxon>
        <taxon>Pseudomonadota</taxon>
        <taxon>Alphaproteobacteria</taxon>
        <taxon>Hyphomonadales</taxon>
        <taxon>Hyphomonadaceae</taxon>
        <taxon>Hyphomonas</taxon>
    </lineage>
</organism>
<keyword evidence="4" id="KW-0378">Hydrolase</keyword>
<dbReference type="PANTHER" id="PTHR30438">
    <property type="entry name" value="36 KDA ANTIGEN-RELATED"/>
    <property type="match status" value="1"/>
</dbReference>
<name>A0A3B9L4M9_9PROT</name>
<dbReference type="Proteomes" id="UP000259173">
    <property type="component" value="Unassembled WGS sequence"/>
</dbReference>
<dbReference type="Gene3D" id="6.10.140.1990">
    <property type="match status" value="1"/>
</dbReference>
<dbReference type="GO" id="GO:1990961">
    <property type="term" value="P:xenobiotic detoxification by transmembrane export across the plasma membrane"/>
    <property type="evidence" value="ECO:0007669"/>
    <property type="project" value="InterPro"/>
</dbReference>
<sequence length="206" mass="21609">MKAGIRGVAAAIVIGLGVWAWWHFQPQDLPDGFAAGNGRIEAVEIDIAARTAGRIREILVNEGDFVRAGQVLAKMDTAVLEAQLREAEAQLQRALIGIETAQSLVTQREAEKQAAEALIAQRKAELDAAQKRLARTRELASKNAASEAQLDDDRAAAAAAKAAVGAAEAQAAAAQAAIGRARSDVIASEASVEAARATIQRIQADI</sequence>
<dbReference type="FunFam" id="2.40.50.100:FF:000077">
    <property type="entry name" value="Glycoside hydrolase family 43"/>
    <property type="match status" value="1"/>
</dbReference>
<feature type="non-terminal residue" evidence="4">
    <location>
        <position position="206"/>
    </location>
</feature>